<comment type="caution">
    <text evidence="9">The sequence shown here is derived from an EMBL/GenBank/DDBJ whole genome shotgun (WGS) entry which is preliminary data.</text>
</comment>
<dbReference type="PANTHER" id="PTHR43791:SF36">
    <property type="entry name" value="TRANSPORTER, PUTATIVE (AFU_ORTHOLOGUE AFUA_6G08340)-RELATED"/>
    <property type="match status" value="1"/>
</dbReference>
<evidence type="ECO:0000313" key="8">
    <source>
        <dbReference type="EMBL" id="CAF1413529.1"/>
    </source>
</evidence>
<dbReference type="Proteomes" id="UP000663854">
    <property type="component" value="Unassembled WGS sequence"/>
</dbReference>
<keyword evidence="5 6" id="KW-0472">Membrane</keyword>
<evidence type="ECO:0000256" key="4">
    <source>
        <dbReference type="ARBA" id="ARBA00022989"/>
    </source>
</evidence>
<dbReference type="Proteomes" id="UP000663889">
    <property type="component" value="Unassembled WGS sequence"/>
</dbReference>
<dbReference type="InterPro" id="IPR036259">
    <property type="entry name" value="MFS_trans_sf"/>
</dbReference>
<dbReference type="GO" id="GO:0022857">
    <property type="term" value="F:transmembrane transporter activity"/>
    <property type="evidence" value="ECO:0007669"/>
    <property type="project" value="TreeGrafter"/>
</dbReference>
<comment type="subcellular location">
    <subcellularLocation>
        <location evidence="1">Membrane</location>
        <topology evidence="1">Multi-pass membrane protein</topology>
    </subcellularLocation>
</comment>
<evidence type="ECO:0000256" key="2">
    <source>
        <dbReference type="ARBA" id="ARBA00022448"/>
    </source>
</evidence>
<dbReference type="GO" id="GO:0016020">
    <property type="term" value="C:membrane"/>
    <property type="evidence" value="ECO:0007669"/>
    <property type="project" value="UniProtKB-SubCell"/>
</dbReference>
<evidence type="ECO:0000313" key="7">
    <source>
        <dbReference type="EMBL" id="CAF1392168.1"/>
    </source>
</evidence>
<proteinExistence type="predicted"/>
<evidence type="ECO:0000313" key="10">
    <source>
        <dbReference type="Proteomes" id="UP000663882"/>
    </source>
</evidence>
<reference evidence="9" key="1">
    <citation type="submission" date="2021-02" db="EMBL/GenBank/DDBJ databases">
        <authorList>
            <person name="Nowell W R."/>
        </authorList>
    </citation>
    <scope>NUCLEOTIDE SEQUENCE</scope>
</reference>
<evidence type="ECO:0000256" key="1">
    <source>
        <dbReference type="ARBA" id="ARBA00004141"/>
    </source>
</evidence>
<evidence type="ECO:0008006" key="11">
    <source>
        <dbReference type="Google" id="ProtNLM"/>
    </source>
</evidence>
<protein>
    <recommendedName>
        <fullName evidence="11">Major facilitator superfamily (MFS) profile domain-containing protein</fullName>
    </recommendedName>
</protein>
<dbReference type="Gene3D" id="1.20.1250.20">
    <property type="entry name" value="MFS general substrate transporter like domains"/>
    <property type="match status" value="1"/>
</dbReference>
<dbReference type="EMBL" id="CAJNOU010003852">
    <property type="protein sequence ID" value="CAF1413529.1"/>
    <property type="molecule type" value="Genomic_DNA"/>
</dbReference>
<dbReference type="SUPFAM" id="SSF103473">
    <property type="entry name" value="MFS general substrate transporter"/>
    <property type="match status" value="1"/>
</dbReference>
<dbReference type="EMBL" id="CAJNOH010005215">
    <property type="protein sequence ID" value="CAF1392168.1"/>
    <property type="molecule type" value="Genomic_DNA"/>
</dbReference>
<sequence>MTYLIFEIPNIAFMRWIGLTYYLSLSLIAWGSISIGLAFVTNARSLMAVRAFLGITVSGYFPGIISYFSLWYCKKQQTMRIAILFAASMVADALSGVLVRTV</sequence>
<keyword evidence="4 6" id="KW-1133">Transmembrane helix</keyword>
<accession>A0A815M0T9</accession>
<evidence type="ECO:0000256" key="6">
    <source>
        <dbReference type="SAM" id="Phobius"/>
    </source>
</evidence>
<dbReference type="AlphaFoldDB" id="A0A815M0T9"/>
<evidence type="ECO:0000313" key="9">
    <source>
        <dbReference type="EMBL" id="CAF1417048.1"/>
    </source>
</evidence>
<gene>
    <name evidence="7" type="ORF">PYM288_LOCUS34390</name>
    <name evidence="9" type="ORF">RFH988_LOCUS35451</name>
    <name evidence="8" type="ORF">SEV965_LOCUS31965</name>
</gene>
<name>A0A815M0T9_9BILA</name>
<dbReference type="PANTHER" id="PTHR43791">
    <property type="entry name" value="PERMEASE-RELATED"/>
    <property type="match status" value="1"/>
</dbReference>
<keyword evidence="3 6" id="KW-0812">Transmembrane</keyword>
<evidence type="ECO:0000256" key="3">
    <source>
        <dbReference type="ARBA" id="ARBA00022692"/>
    </source>
</evidence>
<dbReference type="EMBL" id="CAJNOO010005400">
    <property type="protein sequence ID" value="CAF1417048.1"/>
    <property type="molecule type" value="Genomic_DNA"/>
</dbReference>
<feature type="transmembrane region" description="Helical" evidence="6">
    <location>
        <begin position="52"/>
        <end position="72"/>
    </location>
</feature>
<evidence type="ECO:0000256" key="5">
    <source>
        <dbReference type="ARBA" id="ARBA00023136"/>
    </source>
</evidence>
<dbReference type="OrthoDB" id="3639251at2759"/>
<dbReference type="Proteomes" id="UP000663882">
    <property type="component" value="Unassembled WGS sequence"/>
</dbReference>
<feature type="transmembrane region" description="Helical" evidence="6">
    <location>
        <begin position="20"/>
        <end position="40"/>
    </location>
</feature>
<keyword evidence="2" id="KW-0813">Transport</keyword>
<organism evidence="9 10">
    <name type="scientific">Rotaria sordida</name>
    <dbReference type="NCBI Taxonomy" id="392033"/>
    <lineage>
        <taxon>Eukaryota</taxon>
        <taxon>Metazoa</taxon>
        <taxon>Spiralia</taxon>
        <taxon>Gnathifera</taxon>
        <taxon>Rotifera</taxon>
        <taxon>Eurotatoria</taxon>
        <taxon>Bdelloidea</taxon>
        <taxon>Philodinida</taxon>
        <taxon>Philodinidae</taxon>
        <taxon>Rotaria</taxon>
    </lineage>
</organism>